<dbReference type="Proteomes" id="UP000178065">
    <property type="component" value="Unassembled WGS sequence"/>
</dbReference>
<dbReference type="STRING" id="1802448.A2672_01220"/>
<accession>A0A1G2R0U6</accession>
<sequence>MNFLKQDTRQLGKKLISTLWFLGEHAFVATLFFVLGAGVIAALLFWQYVIFSPQAEKDGVVSEFEFREEIFNALLFQLEQEAASVEGANLLNPRDLFNPS</sequence>
<comment type="caution">
    <text evidence="2">The sequence shown here is derived from an EMBL/GenBank/DDBJ whole genome shotgun (WGS) entry which is preliminary data.</text>
</comment>
<keyword evidence="1" id="KW-1133">Transmembrane helix</keyword>
<organism evidence="2 3">
    <name type="scientific">Candidatus Wildermuthbacteria bacterium RIFCSPHIGHO2_01_FULL_49_22b</name>
    <dbReference type="NCBI Taxonomy" id="1802448"/>
    <lineage>
        <taxon>Bacteria</taxon>
        <taxon>Candidatus Wildermuthiibacteriota</taxon>
    </lineage>
</organism>
<dbReference type="AlphaFoldDB" id="A0A1G2R0U6"/>
<reference evidence="2 3" key="1">
    <citation type="journal article" date="2016" name="Nat. Commun.">
        <title>Thousands of microbial genomes shed light on interconnected biogeochemical processes in an aquifer system.</title>
        <authorList>
            <person name="Anantharaman K."/>
            <person name="Brown C.T."/>
            <person name="Hug L.A."/>
            <person name="Sharon I."/>
            <person name="Castelle C.J."/>
            <person name="Probst A.J."/>
            <person name="Thomas B.C."/>
            <person name="Singh A."/>
            <person name="Wilkins M.J."/>
            <person name="Karaoz U."/>
            <person name="Brodie E.L."/>
            <person name="Williams K.H."/>
            <person name="Hubbard S.S."/>
            <person name="Banfield J.F."/>
        </authorList>
    </citation>
    <scope>NUCLEOTIDE SEQUENCE [LARGE SCALE GENOMIC DNA]</scope>
</reference>
<evidence type="ECO:0000313" key="2">
    <source>
        <dbReference type="EMBL" id="OHA66403.1"/>
    </source>
</evidence>
<protein>
    <submittedName>
        <fullName evidence="2">Uncharacterized protein</fullName>
    </submittedName>
</protein>
<keyword evidence="1" id="KW-0472">Membrane</keyword>
<dbReference type="EMBL" id="MHTT01000003">
    <property type="protein sequence ID" value="OHA66403.1"/>
    <property type="molecule type" value="Genomic_DNA"/>
</dbReference>
<keyword evidence="1" id="KW-0812">Transmembrane</keyword>
<name>A0A1G2R0U6_9BACT</name>
<gene>
    <name evidence="2" type="ORF">A2672_01220</name>
</gene>
<evidence type="ECO:0000313" key="3">
    <source>
        <dbReference type="Proteomes" id="UP000178065"/>
    </source>
</evidence>
<proteinExistence type="predicted"/>
<feature type="transmembrane region" description="Helical" evidence="1">
    <location>
        <begin position="21"/>
        <end position="46"/>
    </location>
</feature>
<evidence type="ECO:0000256" key="1">
    <source>
        <dbReference type="SAM" id="Phobius"/>
    </source>
</evidence>